<dbReference type="InterPro" id="IPR001750">
    <property type="entry name" value="ND/Mrp_TM"/>
</dbReference>
<comment type="function">
    <text evidence="16">Core subunit of the mitochondrial membrane respiratory chain NADH dehydrogenase (Complex I) which catalyzes electron transfer from NADH through the respiratory chain, using ubiquinone as an electron acceptor. Essential for the catalytic activity and assembly of complex I.</text>
</comment>
<organism evidence="19">
    <name type="scientific">Entemnotrochus rumphii</name>
    <dbReference type="NCBI Taxonomy" id="160018"/>
    <lineage>
        <taxon>Eukaryota</taxon>
        <taxon>Metazoa</taxon>
        <taxon>Spiralia</taxon>
        <taxon>Lophotrochozoa</taxon>
        <taxon>Mollusca</taxon>
        <taxon>Gastropoda</taxon>
        <taxon>Vetigastropoda</taxon>
        <taxon>Pleurotomariida</taxon>
        <taxon>Pleurotomarioidea</taxon>
        <taxon>Pleurotomariidae</taxon>
        <taxon>Entemnotrochus</taxon>
    </lineage>
</organism>
<keyword evidence="10 16" id="KW-1133">Transmembrane helix</keyword>
<dbReference type="EC" id="7.1.1.2" evidence="3 16"/>
<evidence type="ECO:0000256" key="1">
    <source>
        <dbReference type="ARBA" id="ARBA00004225"/>
    </source>
</evidence>
<dbReference type="Pfam" id="PF00361">
    <property type="entry name" value="Proton_antipo_M"/>
    <property type="match status" value="1"/>
</dbReference>
<keyword evidence="9 16" id="KW-0249">Electron transport</keyword>
<feature type="transmembrane region" description="Helical" evidence="16">
    <location>
        <begin position="256"/>
        <end position="280"/>
    </location>
</feature>
<accession>A0A9E8G3U6</accession>
<dbReference type="AlphaFoldDB" id="A0A9E8G3U6"/>
<feature type="transmembrane region" description="Helical" evidence="16">
    <location>
        <begin position="434"/>
        <end position="458"/>
    </location>
</feature>
<dbReference type="GO" id="GO:0031966">
    <property type="term" value="C:mitochondrial membrane"/>
    <property type="evidence" value="ECO:0007669"/>
    <property type="project" value="UniProtKB-SubCell"/>
</dbReference>
<keyword evidence="13 16" id="KW-0496">Mitochondrion</keyword>
<dbReference type="GO" id="GO:0008137">
    <property type="term" value="F:NADH dehydrogenase (ubiquinone) activity"/>
    <property type="evidence" value="ECO:0007669"/>
    <property type="project" value="UniProtKB-UniRule"/>
</dbReference>
<dbReference type="GO" id="GO:0003954">
    <property type="term" value="F:NADH dehydrogenase activity"/>
    <property type="evidence" value="ECO:0007669"/>
    <property type="project" value="TreeGrafter"/>
</dbReference>
<dbReference type="GO" id="GO:0015990">
    <property type="term" value="P:electron transport coupled proton transport"/>
    <property type="evidence" value="ECO:0007669"/>
    <property type="project" value="TreeGrafter"/>
</dbReference>
<dbReference type="Pfam" id="PF01059">
    <property type="entry name" value="Oxidored_q5_N"/>
    <property type="match status" value="1"/>
</dbReference>
<evidence type="ECO:0000256" key="3">
    <source>
        <dbReference type="ARBA" id="ARBA00012944"/>
    </source>
</evidence>
<evidence type="ECO:0000256" key="13">
    <source>
        <dbReference type="ARBA" id="ARBA00023128"/>
    </source>
</evidence>
<dbReference type="PANTHER" id="PTHR43507">
    <property type="entry name" value="NADH-UBIQUINONE OXIDOREDUCTASE CHAIN 4"/>
    <property type="match status" value="1"/>
</dbReference>
<feature type="transmembrane region" description="Helical" evidence="16">
    <location>
        <begin position="316"/>
        <end position="334"/>
    </location>
</feature>
<feature type="transmembrane region" description="Helical" evidence="16">
    <location>
        <begin position="142"/>
        <end position="164"/>
    </location>
</feature>
<comment type="subcellular location">
    <subcellularLocation>
        <location evidence="1 16">Mitochondrion membrane</location>
        <topology evidence="1 16">Multi-pass membrane protein</topology>
    </subcellularLocation>
</comment>
<keyword evidence="14 16" id="KW-0472">Membrane</keyword>
<dbReference type="EMBL" id="OP354269">
    <property type="protein sequence ID" value="UZT27095.1"/>
    <property type="molecule type" value="Genomic_DNA"/>
</dbReference>
<keyword evidence="7 16" id="KW-0812">Transmembrane</keyword>
<feature type="transmembrane region" description="Helical" evidence="16">
    <location>
        <begin position="390"/>
        <end position="414"/>
    </location>
</feature>
<feature type="domain" description="NADH:ubiquinone oxidoreductase chain 4 N-terminal" evidence="18">
    <location>
        <begin position="6"/>
        <end position="106"/>
    </location>
</feature>
<dbReference type="GO" id="GO:0048039">
    <property type="term" value="F:ubiquinone binding"/>
    <property type="evidence" value="ECO:0007669"/>
    <property type="project" value="TreeGrafter"/>
</dbReference>
<evidence type="ECO:0000256" key="14">
    <source>
        <dbReference type="ARBA" id="ARBA00023136"/>
    </source>
</evidence>
<proteinExistence type="inferred from homology"/>
<feature type="transmembrane region" description="Helical" evidence="16">
    <location>
        <begin position="286"/>
        <end position="309"/>
    </location>
</feature>
<keyword evidence="12 16" id="KW-0830">Ubiquinone</keyword>
<evidence type="ECO:0000313" key="19">
    <source>
        <dbReference type="EMBL" id="UZT27095.1"/>
    </source>
</evidence>
<evidence type="ECO:0000256" key="8">
    <source>
        <dbReference type="ARBA" id="ARBA00022967"/>
    </source>
</evidence>
<evidence type="ECO:0000256" key="9">
    <source>
        <dbReference type="ARBA" id="ARBA00022982"/>
    </source>
</evidence>
<dbReference type="GO" id="GO:0042773">
    <property type="term" value="P:ATP synthesis coupled electron transport"/>
    <property type="evidence" value="ECO:0007669"/>
    <property type="project" value="InterPro"/>
</dbReference>
<evidence type="ECO:0000256" key="7">
    <source>
        <dbReference type="ARBA" id="ARBA00022692"/>
    </source>
</evidence>
<reference evidence="19" key="2">
    <citation type="submission" date="2022-09" db="EMBL/GenBank/DDBJ databases">
        <authorList>
            <person name="Wang Y."/>
            <person name="Ma P."/>
            <person name="Zhang Z."/>
            <person name="Liu Y."/>
            <person name="Chen Y."/>
            <person name="Li C."/>
            <person name="Wang J."/>
            <person name="Song H."/>
            <person name="Wang H."/>
        </authorList>
    </citation>
    <scope>NUCLEOTIDE SEQUENCE</scope>
    <source>
        <tissue evidence="19">Foot</tissue>
    </source>
</reference>
<dbReference type="InterPro" id="IPR003918">
    <property type="entry name" value="NADH_UbQ_OxRdtase"/>
</dbReference>
<evidence type="ECO:0000256" key="12">
    <source>
        <dbReference type="ARBA" id="ARBA00023075"/>
    </source>
</evidence>
<name>A0A9E8G3U6_9VEST</name>
<feature type="transmembrane region" description="Helical" evidence="16">
    <location>
        <begin position="53"/>
        <end position="77"/>
    </location>
</feature>
<feature type="transmembrane region" description="Helical" evidence="16">
    <location>
        <begin position="223"/>
        <end position="244"/>
    </location>
</feature>
<dbReference type="InterPro" id="IPR000260">
    <property type="entry name" value="NADH4_N"/>
</dbReference>
<gene>
    <name evidence="19" type="primary">ND4</name>
</gene>
<keyword evidence="6 16" id="KW-0679">Respiratory chain</keyword>
<keyword evidence="11 16" id="KW-0520">NAD</keyword>
<feature type="transmembrane region" description="Helical" evidence="16">
    <location>
        <begin position="113"/>
        <end position="135"/>
    </location>
</feature>
<evidence type="ECO:0000256" key="15">
    <source>
        <dbReference type="ARBA" id="ARBA00049551"/>
    </source>
</evidence>
<dbReference type="GeneID" id="77081796"/>
<evidence type="ECO:0000256" key="6">
    <source>
        <dbReference type="ARBA" id="ARBA00022660"/>
    </source>
</evidence>
<dbReference type="RefSeq" id="YP_010580910.1">
    <property type="nucleotide sequence ID" value="NC_069057.1"/>
</dbReference>
<evidence type="ECO:0000256" key="11">
    <source>
        <dbReference type="ARBA" id="ARBA00023027"/>
    </source>
</evidence>
<feature type="transmembrane region" description="Helical" evidence="16">
    <location>
        <begin position="194"/>
        <end position="217"/>
    </location>
</feature>
<feature type="transmembrane region" description="Helical" evidence="16">
    <location>
        <begin position="349"/>
        <end position="369"/>
    </location>
</feature>
<evidence type="ECO:0000256" key="2">
    <source>
        <dbReference type="ARBA" id="ARBA00009025"/>
    </source>
</evidence>
<dbReference type="CTD" id="4538"/>
<feature type="transmembrane region" description="Helical" evidence="16">
    <location>
        <begin position="89"/>
        <end position="107"/>
    </location>
</feature>
<keyword evidence="5 16" id="KW-0813">Transport</keyword>
<evidence type="ECO:0000259" key="17">
    <source>
        <dbReference type="Pfam" id="PF00361"/>
    </source>
</evidence>
<feature type="transmembrane region" description="Helical" evidence="16">
    <location>
        <begin position="170"/>
        <end position="187"/>
    </location>
</feature>
<comment type="similarity">
    <text evidence="2 16">Belongs to the complex I subunit 4 family.</text>
</comment>
<feature type="transmembrane region" description="Helical" evidence="16">
    <location>
        <begin position="22"/>
        <end position="41"/>
    </location>
</feature>
<feature type="domain" description="NADH:quinone oxidoreductase/Mrp antiporter transmembrane" evidence="17">
    <location>
        <begin position="112"/>
        <end position="399"/>
    </location>
</feature>
<dbReference type="PRINTS" id="PR01437">
    <property type="entry name" value="NUOXDRDTASE4"/>
</dbReference>
<evidence type="ECO:0000256" key="10">
    <source>
        <dbReference type="ARBA" id="ARBA00022989"/>
    </source>
</evidence>
<evidence type="ECO:0000256" key="4">
    <source>
        <dbReference type="ARBA" id="ARBA00021006"/>
    </source>
</evidence>
<evidence type="ECO:0000256" key="16">
    <source>
        <dbReference type="RuleBase" id="RU003297"/>
    </source>
</evidence>
<evidence type="ECO:0000259" key="18">
    <source>
        <dbReference type="Pfam" id="PF01059"/>
    </source>
</evidence>
<dbReference type="PANTHER" id="PTHR43507:SF20">
    <property type="entry name" value="NADH-UBIQUINONE OXIDOREDUCTASE CHAIN 4"/>
    <property type="match status" value="1"/>
</dbReference>
<sequence length="459" mass="51486">MLGLVLLNIVVFFPRGLEVSSWYIRMWCIGLGAFFSIFVLYSPGLYKCFYSSWMMVDGLSCPLVVLTWWISFLMILASQFSIKQKNVKFDLFSICVIFLNLVLMLTFSSSGIVFFYVFFEFSLIPTLVLILGWGYQPERLQAGVYMMVYTVSASLPLLALILGVSGMSSVNNLFIGHLIGCAGGIIINSWFAEVFYIVVLGAFLVKLPAFSVHLWLPKAHVEAPVAGSMVLAGVLLKLGGYGIIRMYEFFMLKNFLVSDFLFCFCLWGGVMTSIICVRQVDLKSLIAYSSVGHMSLVLGGTVSGTSWGWEASLGMMLAHGLCSSGLFALANYSYEKVHSRSLMMMKGMLMYLPFLSMWWFLFCVVNMAAPPSINLISEIMLFPSIMFYSMKLIVPLGMMSFLSAVYSLFLYSAVQHGGSPKYMYPFSNTKSNVFTLMILHWIPINLLILKVDIICLWVI</sequence>
<protein>
    <recommendedName>
        <fullName evidence="4 16">NADH-ubiquinone oxidoreductase chain 4</fullName>
        <ecNumber evidence="3 16">7.1.1.2</ecNumber>
    </recommendedName>
</protein>
<evidence type="ECO:0000256" key="5">
    <source>
        <dbReference type="ARBA" id="ARBA00022448"/>
    </source>
</evidence>
<keyword evidence="8" id="KW-1278">Translocase</keyword>
<geneLocation type="mitochondrion" evidence="19"/>
<comment type="catalytic activity">
    <reaction evidence="15 16">
        <text>a ubiquinone + NADH + 5 H(+)(in) = a ubiquinol + NAD(+) + 4 H(+)(out)</text>
        <dbReference type="Rhea" id="RHEA:29091"/>
        <dbReference type="Rhea" id="RHEA-COMP:9565"/>
        <dbReference type="Rhea" id="RHEA-COMP:9566"/>
        <dbReference type="ChEBI" id="CHEBI:15378"/>
        <dbReference type="ChEBI" id="CHEBI:16389"/>
        <dbReference type="ChEBI" id="CHEBI:17976"/>
        <dbReference type="ChEBI" id="CHEBI:57540"/>
        <dbReference type="ChEBI" id="CHEBI:57945"/>
        <dbReference type="EC" id="7.1.1.2"/>
    </reaction>
</comment>
<reference evidence="19" key="1">
    <citation type="journal article" date="2022" name="Genes (Basel)">
        <title>The Complete Mitochondrial Genome of Entemnotrochus rumphii, a Living Fossil for Vetigastropoda (Mollusca: Gastropoda).</title>
        <authorList>
            <person name="Wang Y."/>
            <person name="Ma P."/>
            <person name="Zhang Z."/>
            <person name="Li C."/>
            <person name="Liu Y."/>
            <person name="Chen Y."/>
            <person name="Wang J."/>
            <person name="Wang H."/>
            <person name="Song H."/>
        </authorList>
    </citation>
    <scope>NUCLEOTIDE SEQUENCE</scope>
    <source>
        <tissue evidence="19">Foot</tissue>
    </source>
</reference>